<keyword evidence="2" id="KW-1185">Reference proteome</keyword>
<reference evidence="2" key="1">
    <citation type="journal article" date="2015" name="Nat. Genet.">
        <title>The genome and transcriptome of the zoonotic hookworm Ancylostoma ceylanicum identify infection-specific gene families.</title>
        <authorList>
            <person name="Schwarz E.M."/>
            <person name="Hu Y."/>
            <person name="Antoshechkin I."/>
            <person name="Miller M.M."/>
            <person name="Sternberg P.W."/>
            <person name="Aroian R.V."/>
        </authorList>
    </citation>
    <scope>NUCLEOTIDE SEQUENCE</scope>
    <source>
        <strain evidence="2">HY135</strain>
    </source>
</reference>
<sequence length="66" mass="7754">MRGYWDRRRNELLHKQLNRSLAVHQKLFMFVIDLMEHFDDVTLAFVASRQTKCSLSLASNNLLTSS</sequence>
<protein>
    <submittedName>
        <fullName evidence="1">Uncharacterized protein</fullName>
    </submittedName>
</protein>
<dbReference type="Proteomes" id="UP000024635">
    <property type="component" value="Unassembled WGS sequence"/>
</dbReference>
<organism evidence="1 2">
    <name type="scientific">Ancylostoma ceylanicum</name>
    <dbReference type="NCBI Taxonomy" id="53326"/>
    <lineage>
        <taxon>Eukaryota</taxon>
        <taxon>Metazoa</taxon>
        <taxon>Ecdysozoa</taxon>
        <taxon>Nematoda</taxon>
        <taxon>Chromadorea</taxon>
        <taxon>Rhabditida</taxon>
        <taxon>Rhabditina</taxon>
        <taxon>Rhabditomorpha</taxon>
        <taxon>Strongyloidea</taxon>
        <taxon>Ancylostomatidae</taxon>
        <taxon>Ancylostomatinae</taxon>
        <taxon>Ancylostoma</taxon>
    </lineage>
</organism>
<comment type="caution">
    <text evidence="1">The sequence shown here is derived from an EMBL/GenBank/DDBJ whole genome shotgun (WGS) entry which is preliminary data.</text>
</comment>
<proteinExistence type="predicted"/>
<dbReference type="EMBL" id="JARK01001613">
    <property type="protein sequence ID" value="EYB86562.1"/>
    <property type="molecule type" value="Genomic_DNA"/>
</dbReference>
<gene>
    <name evidence="1" type="primary">Acey_s0277.g1134</name>
    <name evidence="1" type="ORF">Y032_0277g1134</name>
</gene>
<name>A0A016S8C1_9BILA</name>
<evidence type="ECO:0000313" key="1">
    <source>
        <dbReference type="EMBL" id="EYB86562.1"/>
    </source>
</evidence>
<dbReference type="AlphaFoldDB" id="A0A016S8C1"/>
<accession>A0A016S8C1</accession>
<evidence type="ECO:0000313" key="2">
    <source>
        <dbReference type="Proteomes" id="UP000024635"/>
    </source>
</evidence>